<feature type="non-terminal residue" evidence="3">
    <location>
        <position position="1"/>
    </location>
</feature>
<comment type="caution">
    <text evidence="3">The sequence shown here is derived from an EMBL/GenBank/DDBJ whole genome shotgun (WGS) entry which is preliminary data.</text>
</comment>
<evidence type="ECO:0000256" key="2">
    <source>
        <dbReference type="SAM" id="Phobius"/>
    </source>
</evidence>
<keyword evidence="2" id="KW-0812">Transmembrane</keyword>
<evidence type="ECO:0000256" key="1">
    <source>
        <dbReference type="SAM" id="MobiDB-lite"/>
    </source>
</evidence>
<evidence type="ECO:0000313" key="4">
    <source>
        <dbReference type="Proteomes" id="UP000789396"/>
    </source>
</evidence>
<feature type="transmembrane region" description="Helical" evidence="2">
    <location>
        <begin position="164"/>
        <end position="185"/>
    </location>
</feature>
<name>A0A9N9JLA4_9GLOM</name>
<keyword evidence="4" id="KW-1185">Reference proteome</keyword>
<feature type="non-terminal residue" evidence="3">
    <location>
        <position position="215"/>
    </location>
</feature>
<dbReference type="Proteomes" id="UP000789396">
    <property type="component" value="Unassembled WGS sequence"/>
</dbReference>
<dbReference type="EMBL" id="CAJVPZ010057910">
    <property type="protein sequence ID" value="CAG8787417.1"/>
    <property type="molecule type" value="Genomic_DNA"/>
</dbReference>
<dbReference type="OrthoDB" id="76567at2759"/>
<protein>
    <submittedName>
        <fullName evidence="3">16841_t:CDS:1</fullName>
    </submittedName>
</protein>
<dbReference type="AlphaFoldDB" id="A0A9N9JLA4"/>
<sequence>STLEMFSIVGDEKTSVSSTSSSLSRTASPCPISADEEAFLECIEVIESNLGDTNIINKVSNKEKKWWTDGNYKLCLFVRLPLRLVENATYHDYEEKSEIANAGRFWEFDDGVVIIFELPNRDHEAAHGEFTFQFMSAFNNLLFQDRVFSIEATSMYLRNGIRRLLMYGVLITYKILLIPLCPACLGSGRSSAKQPDASFVPNRLPRPSLNPSDSQ</sequence>
<accession>A0A9N9JLA4</accession>
<proteinExistence type="predicted"/>
<reference evidence="3" key="1">
    <citation type="submission" date="2021-06" db="EMBL/GenBank/DDBJ databases">
        <authorList>
            <person name="Kallberg Y."/>
            <person name="Tangrot J."/>
            <person name="Rosling A."/>
        </authorList>
    </citation>
    <scope>NUCLEOTIDE SEQUENCE</scope>
    <source>
        <strain evidence="3">IN212</strain>
    </source>
</reference>
<evidence type="ECO:0000313" key="3">
    <source>
        <dbReference type="EMBL" id="CAG8787417.1"/>
    </source>
</evidence>
<keyword evidence="2" id="KW-1133">Transmembrane helix</keyword>
<gene>
    <name evidence="3" type="ORF">RFULGI_LOCUS16385</name>
</gene>
<organism evidence="3 4">
    <name type="scientific">Racocetra fulgida</name>
    <dbReference type="NCBI Taxonomy" id="60492"/>
    <lineage>
        <taxon>Eukaryota</taxon>
        <taxon>Fungi</taxon>
        <taxon>Fungi incertae sedis</taxon>
        <taxon>Mucoromycota</taxon>
        <taxon>Glomeromycotina</taxon>
        <taxon>Glomeromycetes</taxon>
        <taxon>Diversisporales</taxon>
        <taxon>Gigasporaceae</taxon>
        <taxon>Racocetra</taxon>
    </lineage>
</organism>
<keyword evidence="2" id="KW-0472">Membrane</keyword>
<feature type="region of interest" description="Disordered" evidence="1">
    <location>
        <begin position="192"/>
        <end position="215"/>
    </location>
</feature>